<evidence type="ECO:0000256" key="5">
    <source>
        <dbReference type="ARBA" id="ARBA00022491"/>
    </source>
</evidence>
<evidence type="ECO:0000256" key="7">
    <source>
        <dbReference type="ARBA" id="ARBA00022833"/>
    </source>
</evidence>
<comment type="cofactor">
    <cofactor evidence="12">
        <name>Mn(2+)</name>
        <dbReference type="ChEBI" id="CHEBI:29035"/>
    </cofactor>
    <cofactor evidence="12">
        <name>Fe(2+)</name>
        <dbReference type="ChEBI" id="CHEBI:29033"/>
    </cofactor>
    <text evidence="12">Binds 1 Mn(2+) or Fe(2+) ion per subunit.</text>
</comment>
<comment type="caution">
    <text evidence="13">The sequence shown here is derived from an EMBL/GenBank/DDBJ whole genome shotgun (WGS) entry which is preliminary data.</text>
</comment>
<feature type="binding site" evidence="12">
    <location>
        <position position="85"/>
    </location>
    <ligand>
        <name>Fe cation</name>
        <dbReference type="ChEBI" id="CHEBI:24875"/>
    </ligand>
</feature>
<dbReference type="EMBL" id="JAGQLL010000048">
    <property type="protein sequence ID" value="MCA9380328.1"/>
    <property type="molecule type" value="Genomic_DNA"/>
</dbReference>
<accession>A0A955L0R1</accession>
<keyword evidence="5" id="KW-0678">Repressor</keyword>
<feature type="binding site" evidence="12">
    <location>
        <position position="124"/>
    </location>
    <ligand>
        <name>Fe cation</name>
        <dbReference type="ChEBI" id="CHEBI:24875"/>
    </ligand>
</feature>
<dbReference type="InterPro" id="IPR043135">
    <property type="entry name" value="Fur_C"/>
</dbReference>
<sequence length="140" mass="16273">MSDTNIIKDLKSKGLKLNNSRMQILELFLGNHRSHSAPELVELLKMKMDRATVYRNLNFFVENKILDQIQLQGETPKYELAALEHHHHLICKHCKKISSIQSKSLENALETTTNEIKDFTITDHVFEFYGLCKDCLNNEE</sequence>
<feature type="binding site" evidence="12">
    <location>
        <position position="106"/>
    </location>
    <ligand>
        <name>Fe cation</name>
        <dbReference type="ChEBI" id="CHEBI:24875"/>
    </ligand>
</feature>
<evidence type="ECO:0000256" key="6">
    <source>
        <dbReference type="ARBA" id="ARBA00022723"/>
    </source>
</evidence>
<keyword evidence="6 11" id="KW-0479">Metal-binding</keyword>
<gene>
    <name evidence="13" type="ORF">KC675_04080</name>
</gene>
<evidence type="ECO:0000256" key="2">
    <source>
        <dbReference type="ARBA" id="ARBA00007957"/>
    </source>
</evidence>
<keyword evidence="10" id="KW-0804">Transcription</keyword>
<dbReference type="InterPro" id="IPR036388">
    <property type="entry name" value="WH-like_DNA-bd_sf"/>
</dbReference>
<comment type="subunit">
    <text evidence="3">Homodimer.</text>
</comment>
<evidence type="ECO:0000256" key="10">
    <source>
        <dbReference type="ARBA" id="ARBA00023163"/>
    </source>
</evidence>
<evidence type="ECO:0000256" key="8">
    <source>
        <dbReference type="ARBA" id="ARBA00023015"/>
    </source>
</evidence>
<comment type="cofactor">
    <cofactor evidence="11">
        <name>Zn(2+)</name>
        <dbReference type="ChEBI" id="CHEBI:29105"/>
    </cofactor>
    <text evidence="11">Binds 1 zinc ion per subunit.</text>
</comment>
<reference evidence="13" key="1">
    <citation type="submission" date="2020-04" db="EMBL/GenBank/DDBJ databases">
        <authorList>
            <person name="Zhang T."/>
        </authorList>
    </citation>
    <scope>NUCLEOTIDE SEQUENCE</scope>
    <source>
        <strain evidence="13">HKST-UBA15</strain>
    </source>
</reference>
<dbReference type="AlphaFoldDB" id="A0A955L0R1"/>
<dbReference type="GO" id="GO:0045892">
    <property type="term" value="P:negative regulation of DNA-templated transcription"/>
    <property type="evidence" value="ECO:0007669"/>
    <property type="project" value="TreeGrafter"/>
</dbReference>
<dbReference type="PANTHER" id="PTHR33202:SF2">
    <property type="entry name" value="FERRIC UPTAKE REGULATION PROTEIN"/>
    <property type="match status" value="1"/>
</dbReference>
<dbReference type="GO" id="GO:1900376">
    <property type="term" value="P:regulation of secondary metabolite biosynthetic process"/>
    <property type="evidence" value="ECO:0007669"/>
    <property type="project" value="TreeGrafter"/>
</dbReference>
<feature type="binding site" evidence="11">
    <location>
        <position position="91"/>
    </location>
    <ligand>
        <name>Zn(2+)</name>
        <dbReference type="ChEBI" id="CHEBI:29105"/>
    </ligand>
</feature>
<evidence type="ECO:0000256" key="12">
    <source>
        <dbReference type="PIRSR" id="PIRSR602481-2"/>
    </source>
</evidence>
<dbReference type="Gene3D" id="3.30.1490.190">
    <property type="match status" value="1"/>
</dbReference>
<keyword evidence="8" id="KW-0805">Transcription regulation</keyword>
<dbReference type="Pfam" id="PF01475">
    <property type="entry name" value="FUR"/>
    <property type="match status" value="1"/>
</dbReference>
<dbReference type="GO" id="GO:0000976">
    <property type="term" value="F:transcription cis-regulatory region binding"/>
    <property type="evidence" value="ECO:0007669"/>
    <property type="project" value="TreeGrafter"/>
</dbReference>
<dbReference type="GO" id="GO:0005829">
    <property type="term" value="C:cytosol"/>
    <property type="evidence" value="ECO:0007669"/>
    <property type="project" value="TreeGrafter"/>
</dbReference>
<evidence type="ECO:0000256" key="4">
    <source>
        <dbReference type="ARBA" id="ARBA00022490"/>
    </source>
</evidence>
<dbReference type="GO" id="GO:0008270">
    <property type="term" value="F:zinc ion binding"/>
    <property type="evidence" value="ECO:0007669"/>
    <property type="project" value="TreeGrafter"/>
</dbReference>
<name>A0A955L0R1_9BACT</name>
<proteinExistence type="inferred from homology"/>
<dbReference type="SUPFAM" id="SSF46785">
    <property type="entry name" value="Winged helix' DNA-binding domain"/>
    <property type="match status" value="1"/>
</dbReference>
<reference evidence="13" key="2">
    <citation type="journal article" date="2021" name="Microbiome">
        <title>Successional dynamics and alternative stable states in a saline activated sludge microbial community over 9 years.</title>
        <authorList>
            <person name="Wang Y."/>
            <person name="Ye J."/>
            <person name="Ju F."/>
            <person name="Liu L."/>
            <person name="Boyd J.A."/>
            <person name="Deng Y."/>
            <person name="Parks D.H."/>
            <person name="Jiang X."/>
            <person name="Yin X."/>
            <person name="Woodcroft B.J."/>
            <person name="Tyson G.W."/>
            <person name="Hugenholtz P."/>
            <person name="Polz M.F."/>
            <person name="Zhang T."/>
        </authorList>
    </citation>
    <scope>NUCLEOTIDE SEQUENCE</scope>
    <source>
        <strain evidence="13">HKST-UBA15</strain>
    </source>
</reference>
<dbReference type="Proteomes" id="UP000745577">
    <property type="component" value="Unassembled WGS sequence"/>
</dbReference>
<feature type="binding site" evidence="11">
    <location>
        <position position="132"/>
    </location>
    <ligand>
        <name>Zn(2+)</name>
        <dbReference type="ChEBI" id="CHEBI:29105"/>
    </ligand>
</feature>
<feature type="binding site" evidence="11">
    <location>
        <position position="94"/>
    </location>
    <ligand>
        <name>Zn(2+)</name>
        <dbReference type="ChEBI" id="CHEBI:29105"/>
    </ligand>
</feature>
<evidence type="ECO:0000313" key="14">
    <source>
        <dbReference type="Proteomes" id="UP000745577"/>
    </source>
</evidence>
<evidence type="ECO:0000256" key="1">
    <source>
        <dbReference type="ARBA" id="ARBA00004496"/>
    </source>
</evidence>
<protein>
    <submittedName>
        <fullName evidence="13">Transcriptional repressor</fullName>
    </submittedName>
</protein>
<evidence type="ECO:0000256" key="11">
    <source>
        <dbReference type="PIRSR" id="PIRSR602481-1"/>
    </source>
</evidence>
<keyword evidence="7 11" id="KW-0862">Zinc</keyword>
<organism evidence="13 14">
    <name type="scientific">Candidatus Dojkabacteria bacterium</name>
    <dbReference type="NCBI Taxonomy" id="2099670"/>
    <lineage>
        <taxon>Bacteria</taxon>
        <taxon>Candidatus Dojkabacteria</taxon>
    </lineage>
</organism>
<dbReference type="InterPro" id="IPR002481">
    <property type="entry name" value="FUR"/>
</dbReference>
<keyword evidence="12" id="KW-0408">Iron</keyword>
<comment type="subcellular location">
    <subcellularLocation>
        <location evidence="1">Cytoplasm</location>
    </subcellularLocation>
</comment>
<feature type="binding site" evidence="11">
    <location>
        <position position="135"/>
    </location>
    <ligand>
        <name>Zn(2+)</name>
        <dbReference type="ChEBI" id="CHEBI:29105"/>
    </ligand>
</feature>
<dbReference type="PANTHER" id="PTHR33202">
    <property type="entry name" value="ZINC UPTAKE REGULATION PROTEIN"/>
    <property type="match status" value="1"/>
</dbReference>
<evidence type="ECO:0000256" key="9">
    <source>
        <dbReference type="ARBA" id="ARBA00023125"/>
    </source>
</evidence>
<evidence type="ECO:0000256" key="3">
    <source>
        <dbReference type="ARBA" id="ARBA00011738"/>
    </source>
</evidence>
<comment type="similarity">
    <text evidence="2">Belongs to the Fur family.</text>
</comment>
<evidence type="ECO:0000313" key="13">
    <source>
        <dbReference type="EMBL" id="MCA9380328.1"/>
    </source>
</evidence>
<dbReference type="InterPro" id="IPR036390">
    <property type="entry name" value="WH_DNA-bd_sf"/>
</dbReference>
<dbReference type="CDD" id="cd07153">
    <property type="entry name" value="Fur_like"/>
    <property type="match status" value="1"/>
</dbReference>
<keyword evidence="9" id="KW-0238">DNA-binding</keyword>
<dbReference type="GO" id="GO:0003700">
    <property type="term" value="F:DNA-binding transcription factor activity"/>
    <property type="evidence" value="ECO:0007669"/>
    <property type="project" value="InterPro"/>
</dbReference>
<keyword evidence="4" id="KW-0963">Cytoplasm</keyword>
<dbReference type="Gene3D" id="1.10.10.10">
    <property type="entry name" value="Winged helix-like DNA-binding domain superfamily/Winged helix DNA-binding domain"/>
    <property type="match status" value="1"/>
</dbReference>